<evidence type="ECO:0000256" key="1">
    <source>
        <dbReference type="SAM" id="SignalP"/>
    </source>
</evidence>
<dbReference type="RefSeq" id="WP_124752014.1">
    <property type="nucleotide sequence ID" value="NZ_RQYN01000030.1"/>
</dbReference>
<evidence type="ECO:0000313" key="3">
    <source>
        <dbReference type="EMBL" id="RRD59555.1"/>
    </source>
</evidence>
<reference evidence="5 6" key="1">
    <citation type="submission" date="2018-11" db="EMBL/GenBank/DDBJ databases">
        <title>Genomes From Bacteria Associated with the Canine Oral Cavity: a Test Case for Automated Genome-Based Taxonomic Assignment.</title>
        <authorList>
            <person name="Coil D.A."/>
            <person name="Jospin G."/>
            <person name="Darling A.E."/>
            <person name="Wallis C."/>
            <person name="Davis I.J."/>
            <person name="Harris S."/>
            <person name="Eisen J.A."/>
            <person name="Holcombe L.J."/>
            <person name="O'Flynn C."/>
        </authorList>
    </citation>
    <scope>NUCLEOTIDE SEQUENCE [LARGE SCALE GENOMIC DNA]</scope>
    <source>
        <strain evidence="4 6">OH1426_COT-023</strain>
        <strain evidence="3 5">OH2617_COT-023</strain>
    </source>
</reference>
<name>A0A3P1XM56_TANFO</name>
<dbReference type="AlphaFoldDB" id="A0A3P1XM56"/>
<evidence type="ECO:0000313" key="5">
    <source>
        <dbReference type="Proteomes" id="UP000278609"/>
    </source>
</evidence>
<sequence length="203" mass="22279">MKTIQTILVLAALFAATCVHAQSEKKKVTFGLKAGVNLSTVDARAGNARANNIESSAGFHTGVTLDVSIAPQWYLFTGAEYTVKGFEIDQSRYTTVNASYLQFPLIIGPQFEFGNWTIPFHIGFYYAYGLAGKANDGSSEWDTFSKKLLINSDFGILGGFGVGWRKLCFSMGGEIGLLNILHENRDDLTMNNINFTVSVGYKF</sequence>
<comment type="caution">
    <text evidence="3">The sequence shown here is derived from an EMBL/GenBank/DDBJ whole genome shotgun (WGS) entry which is preliminary data.</text>
</comment>
<dbReference type="Proteomes" id="UP000278609">
    <property type="component" value="Unassembled WGS sequence"/>
</dbReference>
<dbReference type="OrthoDB" id="1429208at2"/>
<dbReference type="EMBL" id="RQYS01000040">
    <property type="protein sequence ID" value="RRD59555.1"/>
    <property type="molecule type" value="Genomic_DNA"/>
</dbReference>
<keyword evidence="1" id="KW-0732">Signal</keyword>
<proteinExistence type="predicted"/>
<dbReference type="EMBL" id="RQYN01000030">
    <property type="protein sequence ID" value="RRD74099.1"/>
    <property type="molecule type" value="Genomic_DNA"/>
</dbReference>
<evidence type="ECO:0000259" key="2">
    <source>
        <dbReference type="Pfam" id="PF13568"/>
    </source>
</evidence>
<dbReference type="InterPro" id="IPR025665">
    <property type="entry name" value="Beta-barrel_OMP_2"/>
</dbReference>
<evidence type="ECO:0000313" key="4">
    <source>
        <dbReference type="EMBL" id="RRD74099.1"/>
    </source>
</evidence>
<feature type="domain" description="Outer membrane protein beta-barrel" evidence="2">
    <location>
        <begin position="21"/>
        <end position="180"/>
    </location>
</feature>
<protein>
    <submittedName>
        <fullName evidence="3">PorT family protein</fullName>
    </submittedName>
</protein>
<dbReference type="Pfam" id="PF13568">
    <property type="entry name" value="OMP_b-brl_2"/>
    <property type="match status" value="1"/>
</dbReference>
<feature type="chain" id="PRO_5033387077" evidence="1">
    <location>
        <begin position="22"/>
        <end position="203"/>
    </location>
</feature>
<accession>A0A3P1XM56</accession>
<dbReference type="Proteomes" id="UP000279860">
    <property type="component" value="Unassembled WGS sequence"/>
</dbReference>
<feature type="signal peptide" evidence="1">
    <location>
        <begin position="1"/>
        <end position="21"/>
    </location>
</feature>
<organism evidence="3 5">
    <name type="scientific">Tannerella forsythia</name>
    <name type="common">Bacteroides forsythus</name>
    <dbReference type="NCBI Taxonomy" id="28112"/>
    <lineage>
        <taxon>Bacteria</taxon>
        <taxon>Pseudomonadati</taxon>
        <taxon>Bacteroidota</taxon>
        <taxon>Bacteroidia</taxon>
        <taxon>Bacteroidales</taxon>
        <taxon>Tannerellaceae</taxon>
        <taxon>Tannerella</taxon>
    </lineage>
</organism>
<evidence type="ECO:0000313" key="6">
    <source>
        <dbReference type="Proteomes" id="UP000279860"/>
    </source>
</evidence>
<gene>
    <name evidence="3" type="ORF">EII40_09430</name>
    <name evidence="4" type="ORF">EII41_08540</name>
</gene>